<name>A0A9N9F249_9GLOM</name>
<proteinExistence type="predicted"/>
<dbReference type="PANTHER" id="PTHR43861">
    <property type="entry name" value="TRANS-ACONITATE 2-METHYLTRANSFERASE-RELATED"/>
    <property type="match status" value="1"/>
</dbReference>
<evidence type="ECO:0000313" key="5">
    <source>
        <dbReference type="Proteomes" id="UP000789739"/>
    </source>
</evidence>
<dbReference type="OrthoDB" id="3647at2759"/>
<reference evidence="4" key="1">
    <citation type="submission" date="2021-06" db="EMBL/GenBank/DDBJ databases">
        <authorList>
            <person name="Kallberg Y."/>
            <person name="Tangrot J."/>
            <person name="Rosling A."/>
        </authorList>
    </citation>
    <scope>NUCLEOTIDE SEQUENCE</scope>
    <source>
        <strain evidence="4">BR232B</strain>
    </source>
</reference>
<dbReference type="InterPro" id="IPR013216">
    <property type="entry name" value="Methyltransf_11"/>
</dbReference>
<dbReference type="Gene3D" id="3.40.50.150">
    <property type="entry name" value="Vaccinia Virus protein VP39"/>
    <property type="match status" value="1"/>
</dbReference>
<comment type="caution">
    <text evidence="4">The sequence shown here is derived from an EMBL/GenBank/DDBJ whole genome shotgun (WGS) entry which is preliminary data.</text>
</comment>
<dbReference type="GO" id="GO:0008757">
    <property type="term" value="F:S-adenosylmethionine-dependent methyltransferase activity"/>
    <property type="evidence" value="ECO:0007669"/>
    <property type="project" value="InterPro"/>
</dbReference>
<evidence type="ECO:0000313" key="4">
    <source>
        <dbReference type="EMBL" id="CAG8504664.1"/>
    </source>
</evidence>
<evidence type="ECO:0000256" key="1">
    <source>
        <dbReference type="ARBA" id="ARBA00022679"/>
    </source>
</evidence>
<feature type="domain" description="Methyltransferase type 11" evidence="3">
    <location>
        <begin position="65"/>
        <end position="168"/>
    </location>
</feature>
<sequence length="293" mass="33148">MSSQPESSQSSHVSDIVDRNKTYFNEIAESYDTHPMRSMIGRKCGEAIIREYGHLFDANTTEVMDFACGTGLVSEKLASHSKYILGVDASQGMADVYNQKCWQQGIDKKEMEAVCQMLTEEASEKGDQLNGKRFDIIVCSSSYHHFSSPQDITRILASYLKPSGHLIVLDLKYDKETSHVFHSRSNHDDHLHKHEDGKHNDAVASPNKHENGKHNDAVASPNLHVHNHEDGGHVIDTIAHRGGFKLEDVKSVFENTSVLDDIRVEIAFTFEKFIESDQKSYEFEYWIASGRKF</sequence>
<accession>A0A9N9F249</accession>
<gene>
    <name evidence="4" type="ORF">PBRASI_LOCUS2791</name>
</gene>
<evidence type="ECO:0000256" key="2">
    <source>
        <dbReference type="SAM" id="MobiDB-lite"/>
    </source>
</evidence>
<dbReference type="Pfam" id="PF08241">
    <property type="entry name" value="Methyltransf_11"/>
    <property type="match status" value="1"/>
</dbReference>
<dbReference type="AlphaFoldDB" id="A0A9N9F249"/>
<dbReference type="CDD" id="cd02440">
    <property type="entry name" value="AdoMet_MTases"/>
    <property type="match status" value="1"/>
</dbReference>
<organism evidence="4 5">
    <name type="scientific">Paraglomus brasilianum</name>
    <dbReference type="NCBI Taxonomy" id="144538"/>
    <lineage>
        <taxon>Eukaryota</taxon>
        <taxon>Fungi</taxon>
        <taxon>Fungi incertae sedis</taxon>
        <taxon>Mucoromycota</taxon>
        <taxon>Glomeromycotina</taxon>
        <taxon>Glomeromycetes</taxon>
        <taxon>Paraglomerales</taxon>
        <taxon>Paraglomeraceae</taxon>
        <taxon>Paraglomus</taxon>
    </lineage>
</organism>
<feature type="compositionally biased region" description="Basic and acidic residues" evidence="2">
    <location>
        <begin position="182"/>
        <end position="216"/>
    </location>
</feature>
<dbReference type="EMBL" id="CAJVPI010000229">
    <property type="protein sequence ID" value="CAG8504664.1"/>
    <property type="molecule type" value="Genomic_DNA"/>
</dbReference>
<dbReference type="PANTHER" id="PTHR43861:SF3">
    <property type="entry name" value="PUTATIVE (AFU_ORTHOLOGUE AFUA_2G14390)-RELATED"/>
    <property type="match status" value="1"/>
</dbReference>
<dbReference type="InterPro" id="IPR029063">
    <property type="entry name" value="SAM-dependent_MTases_sf"/>
</dbReference>
<dbReference type="SUPFAM" id="SSF53335">
    <property type="entry name" value="S-adenosyl-L-methionine-dependent methyltransferases"/>
    <property type="match status" value="1"/>
</dbReference>
<protein>
    <submittedName>
        <fullName evidence="4">10595_t:CDS:1</fullName>
    </submittedName>
</protein>
<dbReference type="Proteomes" id="UP000789739">
    <property type="component" value="Unassembled WGS sequence"/>
</dbReference>
<keyword evidence="5" id="KW-1185">Reference proteome</keyword>
<feature type="region of interest" description="Disordered" evidence="2">
    <location>
        <begin position="182"/>
        <end position="225"/>
    </location>
</feature>
<keyword evidence="1" id="KW-0808">Transferase</keyword>
<evidence type="ECO:0000259" key="3">
    <source>
        <dbReference type="Pfam" id="PF08241"/>
    </source>
</evidence>